<protein>
    <submittedName>
        <fullName evidence="1">Uncharacterized protein</fullName>
    </submittedName>
</protein>
<dbReference type="EMBL" id="UINC01186238">
    <property type="protein sequence ID" value="SVD98366.1"/>
    <property type="molecule type" value="Genomic_DNA"/>
</dbReference>
<organism evidence="1">
    <name type="scientific">marine metagenome</name>
    <dbReference type="NCBI Taxonomy" id="408172"/>
    <lineage>
        <taxon>unclassified sequences</taxon>
        <taxon>metagenomes</taxon>
        <taxon>ecological metagenomes</taxon>
    </lineage>
</organism>
<gene>
    <name evidence="1" type="ORF">METZ01_LOCUS451220</name>
</gene>
<evidence type="ECO:0000313" key="1">
    <source>
        <dbReference type="EMBL" id="SVD98366.1"/>
    </source>
</evidence>
<name>A0A382ZRY7_9ZZZZ</name>
<dbReference type="AlphaFoldDB" id="A0A382ZRY7"/>
<feature type="non-terminal residue" evidence="1">
    <location>
        <position position="1"/>
    </location>
</feature>
<accession>A0A382ZRY7</accession>
<proteinExistence type="predicted"/>
<reference evidence="1" key="1">
    <citation type="submission" date="2018-05" db="EMBL/GenBank/DDBJ databases">
        <authorList>
            <person name="Lanie J.A."/>
            <person name="Ng W.-L."/>
            <person name="Kazmierczak K.M."/>
            <person name="Andrzejewski T.M."/>
            <person name="Davidsen T.M."/>
            <person name="Wayne K.J."/>
            <person name="Tettelin H."/>
            <person name="Glass J.I."/>
            <person name="Rusch D."/>
            <person name="Podicherti R."/>
            <person name="Tsui H.-C.T."/>
            <person name="Winkler M.E."/>
        </authorList>
    </citation>
    <scope>NUCLEOTIDE SEQUENCE</scope>
</reference>
<sequence>SLSSTNYSSNYGDAEVSGDFKLYAKGCAREQSATVIVTMQDMYGNIWTDNFTVSAPE</sequence>